<dbReference type="InterPro" id="IPR050861">
    <property type="entry name" value="Dihydroxyacetone_Kinase"/>
</dbReference>
<dbReference type="Gene3D" id="3.30.1180.20">
    <property type="entry name" value="Dihydroxyacetone kinase, domain 2"/>
    <property type="match status" value="1"/>
</dbReference>
<dbReference type="EMBL" id="AZEC01000003">
    <property type="protein sequence ID" value="KRL13832.1"/>
    <property type="molecule type" value="Genomic_DNA"/>
</dbReference>
<dbReference type="Pfam" id="PF02733">
    <property type="entry name" value="Dak1"/>
    <property type="match status" value="1"/>
</dbReference>
<proteinExistence type="predicted"/>
<protein>
    <submittedName>
        <fullName evidence="2">Dihydroxyacetone kinase, DhaK subunit</fullName>
    </submittedName>
</protein>
<dbReference type="GO" id="GO:0005829">
    <property type="term" value="C:cytosol"/>
    <property type="evidence" value="ECO:0007669"/>
    <property type="project" value="TreeGrafter"/>
</dbReference>
<accession>A0A0R1NBV1</accession>
<dbReference type="STRING" id="1423792.FD09_GL001863"/>
<sequence length="342" mass="36190">MKKILNDPSNLVPEMVSGMVASYPQYIRQIPDTLAVVRNDRAFNEKHAPKVGVVSGGGSGHEPLHMGFVGQGMLTAAVPGQVFTSPTPDQIYAAVKAADQGKGVLLIVKNYSGDVMNFDMAKDLASIDDIKVESIVVDDDVAVEDSLYTQGRRGVAGTVLVEKIVGAAAEAGLDLAALVKLGKAVIAQTKTIGVALHAATVPEVGHPGFELGPDEMEYGVGIHNEPGYKREKMVPSAALAKELLGKIGGHFDGGVAGKKFTVLVNGFGATPLGEQFVFANDVLEQLKDAKADVIFTKVGNYVTSLDMTGLSLTLLQMQDDQWLDYLNAPAATIGWGDSRNER</sequence>
<dbReference type="Proteomes" id="UP000051330">
    <property type="component" value="Unassembled WGS sequence"/>
</dbReference>
<evidence type="ECO:0000259" key="1">
    <source>
        <dbReference type="PROSITE" id="PS51481"/>
    </source>
</evidence>
<dbReference type="PANTHER" id="PTHR28629:SF4">
    <property type="entry name" value="TRIOKINASE_FMN CYCLASE"/>
    <property type="match status" value="1"/>
</dbReference>
<dbReference type="InterPro" id="IPR012736">
    <property type="entry name" value="DhaK_1"/>
</dbReference>
<dbReference type="Gene3D" id="3.40.50.10440">
    <property type="entry name" value="Dihydroxyacetone kinase, domain 1"/>
    <property type="match status" value="1"/>
</dbReference>
<dbReference type="PROSITE" id="PS51481">
    <property type="entry name" value="DHAK"/>
    <property type="match status" value="1"/>
</dbReference>
<name>A0A0R1NBV1_9LACO</name>
<keyword evidence="2" id="KW-0418">Kinase</keyword>
<dbReference type="GO" id="GO:0019563">
    <property type="term" value="P:glycerol catabolic process"/>
    <property type="evidence" value="ECO:0007669"/>
    <property type="project" value="TreeGrafter"/>
</dbReference>
<dbReference type="PATRIC" id="fig|1423792.3.peg.1890"/>
<dbReference type="PANTHER" id="PTHR28629">
    <property type="entry name" value="TRIOKINASE/FMN CYCLASE"/>
    <property type="match status" value="1"/>
</dbReference>
<dbReference type="RefSeq" id="WP_057818747.1">
    <property type="nucleotide sequence ID" value="NZ_AZEC01000003.1"/>
</dbReference>
<dbReference type="OrthoDB" id="9806345at2"/>
<reference evidence="2 3" key="1">
    <citation type="journal article" date="2015" name="Genome Announc.">
        <title>Expanding the biotechnology potential of lactobacilli through comparative genomics of 213 strains and associated genera.</title>
        <authorList>
            <person name="Sun Z."/>
            <person name="Harris H.M."/>
            <person name="McCann A."/>
            <person name="Guo C."/>
            <person name="Argimon S."/>
            <person name="Zhang W."/>
            <person name="Yang X."/>
            <person name="Jeffery I.B."/>
            <person name="Cooney J.C."/>
            <person name="Kagawa T.F."/>
            <person name="Liu W."/>
            <person name="Song Y."/>
            <person name="Salvetti E."/>
            <person name="Wrobel A."/>
            <person name="Rasinkangas P."/>
            <person name="Parkhill J."/>
            <person name="Rea M.C."/>
            <person name="O'Sullivan O."/>
            <person name="Ritari J."/>
            <person name="Douillard F.P."/>
            <person name="Paul Ross R."/>
            <person name="Yang R."/>
            <person name="Briner A.E."/>
            <person name="Felis G.E."/>
            <person name="de Vos W.M."/>
            <person name="Barrangou R."/>
            <person name="Klaenhammer T.R."/>
            <person name="Caufield P.W."/>
            <person name="Cui Y."/>
            <person name="Zhang H."/>
            <person name="O'Toole P.W."/>
        </authorList>
    </citation>
    <scope>NUCLEOTIDE SEQUENCE [LARGE SCALE GENOMIC DNA]</scope>
    <source>
        <strain evidence="2 3">DSM 12744</strain>
    </source>
</reference>
<keyword evidence="3" id="KW-1185">Reference proteome</keyword>
<dbReference type="InterPro" id="IPR004006">
    <property type="entry name" value="DhaK_dom"/>
</dbReference>
<comment type="caution">
    <text evidence="2">The sequence shown here is derived from an EMBL/GenBank/DDBJ whole genome shotgun (WGS) entry which is preliminary data.</text>
</comment>
<dbReference type="NCBIfam" id="TIGR02363">
    <property type="entry name" value="dhaK1"/>
    <property type="match status" value="1"/>
</dbReference>
<dbReference type="GO" id="GO:0004371">
    <property type="term" value="F:glycerone kinase activity"/>
    <property type="evidence" value="ECO:0007669"/>
    <property type="project" value="InterPro"/>
</dbReference>
<feature type="domain" description="DhaK" evidence="1">
    <location>
        <begin position="7"/>
        <end position="335"/>
    </location>
</feature>
<evidence type="ECO:0000313" key="3">
    <source>
        <dbReference type="Proteomes" id="UP000051330"/>
    </source>
</evidence>
<dbReference type="AlphaFoldDB" id="A0A0R1NBV1"/>
<gene>
    <name evidence="2" type="ORF">FD09_GL001863</name>
</gene>
<dbReference type="FunFam" id="3.40.50.10440:FF:000001">
    <property type="entry name" value="Dihydroxyacetone kinase, DhaK subunit"/>
    <property type="match status" value="1"/>
</dbReference>
<dbReference type="SUPFAM" id="SSF82549">
    <property type="entry name" value="DAK1/DegV-like"/>
    <property type="match status" value="1"/>
</dbReference>
<evidence type="ECO:0000313" key="2">
    <source>
        <dbReference type="EMBL" id="KRL13832.1"/>
    </source>
</evidence>
<keyword evidence="2" id="KW-0808">Transferase</keyword>
<organism evidence="2 3">
    <name type="scientific">Schleiferilactobacillus perolens DSM 12744</name>
    <dbReference type="NCBI Taxonomy" id="1423792"/>
    <lineage>
        <taxon>Bacteria</taxon>
        <taxon>Bacillati</taxon>
        <taxon>Bacillota</taxon>
        <taxon>Bacilli</taxon>
        <taxon>Lactobacillales</taxon>
        <taxon>Lactobacillaceae</taxon>
        <taxon>Schleiferilactobacillus</taxon>
    </lineage>
</organism>